<gene>
    <name evidence="1" type="ORF">H7K45_19375</name>
</gene>
<proteinExistence type="predicted"/>
<reference evidence="1" key="2">
    <citation type="journal article" date="2022" name="BMC Genomics">
        <title>Comparative genome analysis of mycobacteria focusing on tRNA and non-coding RNA.</title>
        <authorList>
            <person name="Behra P.R.K."/>
            <person name="Pettersson B.M.F."/>
            <person name="Ramesh M."/>
            <person name="Das S."/>
            <person name="Dasgupta S."/>
            <person name="Kirsebom L.A."/>
        </authorList>
    </citation>
    <scope>NUCLEOTIDE SEQUENCE</scope>
    <source>
        <strain evidence="1">DSM 44838</strain>
    </source>
</reference>
<keyword evidence="2" id="KW-1185">Reference proteome</keyword>
<evidence type="ECO:0000313" key="1">
    <source>
        <dbReference type="EMBL" id="MCV7422713.1"/>
    </source>
</evidence>
<dbReference type="AlphaFoldDB" id="A0A9X2YNQ8"/>
<name>A0A9X2YNQ8_9MYCO</name>
<reference evidence="1" key="1">
    <citation type="submission" date="2020-07" db="EMBL/GenBank/DDBJ databases">
        <authorList>
            <person name="Pettersson B.M.F."/>
            <person name="Behra P.R.K."/>
            <person name="Ramesh M."/>
            <person name="Das S."/>
            <person name="Dasgupta S."/>
            <person name="Kirsebom L.A."/>
        </authorList>
    </citation>
    <scope>NUCLEOTIDE SEQUENCE</scope>
    <source>
        <strain evidence="1">DSM 44838</strain>
    </source>
</reference>
<sequence>MDDDAQTAQALALLRELHGHVAGLSHKLEAAEARSRRARARGNIRKDPATLALRRDLHEAHRLIDGLHARYPKLTRERSTIST</sequence>
<dbReference type="EMBL" id="JACKVK010000010">
    <property type="protein sequence ID" value="MCV7422713.1"/>
    <property type="molecule type" value="Genomic_DNA"/>
</dbReference>
<organism evidence="1 2">
    <name type="scientific">Mycobacterium yunnanensis</name>
    <dbReference type="NCBI Taxonomy" id="368477"/>
    <lineage>
        <taxon>Bacteria</taxon>
        <taxon>Bacillati</taxon>
        <taxon>Actinomycetota</taxon>
        <taxon>Actinomycetes</taxon>
        <taxon>Mycobacteriales</taxon>
        <taxon>Mycobacteriaceae</taxon>
        <taxon>Mycobacterium</taxon>
    </lineage>
</organism>
<protein>
    <submittedName>
        <fullName evidence="1">Uncharacterized protein</fullName>
    </submittedName>
</protein>
<accession>A0A9X2YNQ8</accession>
<evidence type="ECO:0000313" key="2">
    <source>
        <dbReference type="Proteomes" id="UP001141629"/>
    </source>
</evidence>
<comment type="caution">
    <text evidence="1">The sequence shown here is derived from an EMBL/GenBank/DDBJ whole genome shotgun (WGS) entry which is preliminary data.</text>
</comment>
<dbReference type="RefSeq" id="WP_263997606.1">
    <property type="nucleotide sequence ID" value="NZ_JACKVK010000010.1"/>
</dbReference>
<dbReference type="Proteomes" id="UP001141629">
    <property type="component" value="Unassembled WGS sequence"/>
</dbReference>